<dbReference type="PANTHER" id="PTHR48475">
    <property type="entry name" value="RIBONUCLEASE H"/>
    <property type="match status" value="1"/>
</dbReference>
<evidence type="ECO:0000256" key="1">
    <source>
        <dbReference type="SAM" id="MobiDB-lite"/>
    </source>
</evidence>
<dbReference type="SUPFAM" id="SSF53098">
    <property type="entry name" value="Ribonuclease H-like"/>
    <property type="match status" value="1"/>
</dbReference>
<dbReference type="Gene3D" id="3.30.420.10">
    <property type="entry name" value="Ribonuclease H-like superfamily/Ribonuclease H"/>
    <property type="match status" value="1"/>
</dbReference>
<proteinExistence type="predicted"/>
<dbReference type="InterPro" id="IPR036397">
    <property type="entry name" value="RNaseH_sf"/>
</dbReference>
<sequence>MQHPNKEVLAAINRFLSKGADEMLSFMGTLKNCISGNMIQWTTDTDEAFRRMKELLEALPTMTAPVNGETLIIYLTAFEESISAVFMAERGKNQVHVYFISRTLHGVELEYLNWINLILALSYMPHRTAAYDIFKYPSASSSDGSRAGLMLVDPEGKEYTYALRFEFETTNNEEEYETLLAGLRIAREMKIQELIIFVDSQLVANQVKGLFEARQPVIKDQNKKEDALSKLASMTFSKLAKEVLVEVLHEKSTTHKEVTNVTQDEEDNWMIPIREFLQLGKLPDDPQKARKLRLKAPLYKLIDGMLYQDLLLTPWLRTTLKSSNGETPFSLIYGSEAVIPIEISVETRRIQDFDPKENEKRCREDLDILEEIRGIAFIKEAHYKQKLERYYNERVRLFTIKSGISEIKARMQNYTRYDAQSFYDAMIFNMDSLGKYMLNISETASIKSVKGCKALNSETKDVHAIKYIDVKCKKKDAWHNFNLHSHLQVLSKGDSKGTRIEHGFKREFMSLFGQDIDTFTRTMLLNTRTLLNTLELRLNTSEIHYSNNGKWLRKSVVAEEQRIKVCMKDSATDENCWSGNDTDADDAVIRPIYDEEPIAECVFNANHDACITKLLKEVNSGAKIQSYKTRNSNKPVDQKSHTQKPGRQIFTGHMFSFNKTSAVYEKTSPRSDLRWKPTGRIFKFVGLRWIATGKLFDSCTSKVDSKPPHGSNVDIPHIHECKQTLDLSAGTSINVQKEQSRDLSAGTLCNVKNFDL</sequence>
<keyword evidence="5" id="KW-1185">Reference proteome</keyword>
<name>A0ABQ5HCJ0_9ASTR</name>
<organism evidence="4 5">
    <name type="scientific">Tanacetum coccineum</name>
    <dbReference type="NCBI Taxonomy" id="301880"/>
    <lineage>
        <taxon>Eukaryota</taxon>
        <taxon>Viridiplantae</taxon>
        <taxon>Streptophyta</taxon>
        <taxon>Embryophyta</taxon>
        <taxon>Tracheophyta</taxon>
        <taxon>Spermatophyta</taxon>
        <taxon>Magnoliopsida</taxon>
        <taxon>eudicotyledons</taxon>
        <taxon>Gunneridae</taxon>
        <taxon>Pentapetalae</taxon>
        <taxon>asterids</taxon>
        <taxon>campanulids</taxon>
        <taxon>Asterales</taxon>
        <taxon>Asteraceae</taxon>
        <taxon>Asteroideae</taxon>
        <taxon>Anthemideae</taxon>
        <taxon>Anthemidinae</taxon>
        <taxon>Tanacetum</taxon>
    </lineage>
</organism>
<keyword evidence="4" id="KW-0695">RNA-directed DNA polymerase</keyword>
<gene>
    <name evidence="4" type="ORF">Tco_1066823</name>
</gene>
<reference evidence="4" key="1">
    <citation type="journal article" date="2022" name="Int. J. Mol. Sci.">
        <title>Draft Genome of Tanacetum Coccineum: Genomic Comparison of Closely Related Tanacetum-Family Plants.</title>
        <authorList>
            <person name="Yamashiro T."/>
            <person name="Shiraishi A."/>
            <person name="Nakayama K."/>
            <person name="Satake H."/>
        </authorList>
    </citation>
    <scope>NUCLEOTIDE SEQUENCE</scope>
</reference>
<dbReference type="EMBL" id="BQNB010019419">
    <property type="protein sequence ID" value="GJT85106.1"/>
    <property type="molecule type" value="Genomic_DNA"/>
</dbReference>
<feature type="domain" description="RNase H type-1" evidence="2">
    <location>
        <begin position="142"/>
        <end position="236"/>
    </location>
</feature>
<keyword evidence="4" id="KW-0548">Nucleotidyltransferase</keyword>
<evidence type="ECO:0000259" key="2">
    <source>
        <dbReference type="Pfam" id="PF13456"/>
    </source>
</evidence>
<dbReference type="InterPro" id="IPR012337">
    <property type="entry name" value="RNaseH-like_sf"/>
</dbReference>
<dbReference type="Proteomes" id="UP001151760">
    <property type="component" value="Unassembled WGS sequence"/>
</dbReference>
<dbReference type="GO" id="GO:0003964">
    <property type="term" value="F:RNA-directed DNA polymerase activity"/>
    <property type="evidence" value="ECO:0007669"/>
    <property type="project" value="UniProtKB-KW"/>
</dbReference>
<reference evidence="4" key="2">
    <citation type="submission" date="2022-01" db="EMBL/GenBank/DDBJ databases">
        <authorList>
            <person name="Yamashiro T."/>
            <person name="Shiraishi A."/>
            <person name="Satake H."/>
            <person name="Nakayama K."/>
        </authorList>
    </citation>
    <scope>NUCLEOTIDE SEQUENCE</scope>
</reference>
<feature type="domain" description="Reverse transcriptase/retrotransposon-derived protein RNase H-like" evidence="3">
    <location>
        <begin position="41"/>
        <end position="121"/>
    </location>
</feature>
<dbReference type="SUPFAM" id="SSF56672">
    <property type="entry name" value="DNA/RNA polymerases"/>
    <property type="match status" value="1"/>
</dbReference>
<comment type="caution">
    <text evidence="4">The sequence shown here is derived from an EMBL/GenBank/DDBJ whole genome shotgun (WGS) entry which is preliminary data.</text>
</comment>
<accession>A0ABQ5HCJ0</accession>
<dbReference type="Pfam" id="PF17919">
    <property type="entry name" value="RT_RNaseH_2"/>
    <property type="match status" value="1"/>
</dbReference>
<feature type="region of interest" description="Disordered" evidence="1">
    <location>
        <begin position="626"/>
        <end position="645"/>
    </location>
</feature>
<dbReference type="InterPro" id="IPR041577">
    <property type="entry name" value="RT_RNaseH_2"/>
</dbReference>
<evidence type="ECO:0000259" key="3">
    <source>
        <dbReference type="Pfam" id="PF17919"/>
    </source>
</evidence>
<evidence type="ECO:0000313" key="5">
    <source>
        <dbReference type="Proteomes" id="UP001151760"/>
    </source>
</evidence>
<dbReference type="InterPro" id="IPR002156">
    <property type="entry name" value="RNaseH_domain"/>
</dbReference>
<dbReference type="PANTHER" id="PTHR48475:SF2">
    <property type="entry name" value="RIBONUCLEASE H"/>
    <property type="match status" value="1"/>
</dbReference>
<protein>
    <submittedName>
        <fullName evidence="4">Reverse transcriptase domain-containing protein</fullName>
    </submittedName>
</protein>
<dbReference type="InterPro" id="IPR043502">
    <property type="entry name" value="DNA/RNA_pol_sf"/>
</dbReference>
<keyword evidence="4" id="KW-0808">Transferase</keyword>
<evidence type="ECO:0000313" key="4">
    <source>
        <dbReference type="EMBL" id="GJT85106.1"/>
    </source>
</evidence>
<feature type="compositionally biased region" description="Polar residues" evidence="1">
    <location>
        <begin position="626"/>
        <end position="635"/>
    </location>
</feature>
<dbReference type="Pfam" id="PF13456">
    <property type="entry name" value="RVT_3"/>
    <property type="match status" value="1"/>
</dbReference>